<feature type="transmembrane region" description="Helical" evidence="9">
    <location>
        <begin position="41"/>
        <end position="61"/>
    </location>
</feature>
<dbReference type="RefSeq" id="XP_026131429.1">
    <property type="nucleotide sequence ID" value="XM_026275644.1"/>
</dbReference>
<keyword evidence="8" id="KW-0807">Transducer</keyword>
<evidence type="ECO:0000256" key="1">
    <source>
        <dbReference type="ARBA" id="ARBA00004651"/>
    </source>
</evidence>
<evidence type="ECO:0000256" key="4">
    <source>
        <dbReference type="ARBA" id="ARBA00022989"/>
    </source>
</evidence>
<dbReference type="Proteomes" id="UP000515129">
    <property type="component" value="Chromosome 2"/>
</dbReference>
<sequence length="362" mass="41987">MDALNTEDNGYEDYYNSEELEEFGVCKKTHVKEFSRVFLPVFYSITCALSIITNFTLLTLFIKYKTLRKVLPLHMVISDILFTLSLPFWAVYASSEWIFGDQICKAVSLVYMVSLYSSNLFVASLSLQRFMDMACVVSTTSIFNNPKRNTVMCVLVWLFSILAAAAHISFVGTQKFHEAFICTYHFNDNIGWKIYTRFQMNIIGFVVPFLVLLFCSIRLSCVAEVKRTFTVFRHETGFTLGFFLIWFPYSVVIFLHTLQDLHIFYACTINIHFDFAIHVTECIAFMHVFINPVLFVFLNKKVWRRLRNACKTPREYLLEESNNSTVMSSQEGAIELKAVQRYQAHDLSMSGEQPNNFLPELM</sequence>
<dbReference type="PRINTS" id="PR00237">
    <property type="entry name" value="GPCRRHODOPSN"/>
</dbReference>
<dbReference type="InterPro" id="IPR000355">
    <property type="entry name" value="Chemokine_rcpt"/>
</dbReference>
<dbReference type="GeneID" id="113111145"/>
<keyword evidence="4 9" id="KW-1133">Transmembrane helix</keyword>
<keyword evidence="5" id="KW-0297">G-protein coupled receptor</keyword>
<dbReference type="PROSITE" id="PS50262">
    <property type="entry name" value="G_PROTEIN_RECEP_F1_2"/>
    <property type="match status" value="1"/>
</dbReference>
<dbReference type="Pfam" id="PF00001">
    <property type="entry name" value="7tm_1"/>
    <property type="match status" value="1"/>
</dbReference>
<accession>A0A6P6QD44</accession>
<evidence type="ECO:0000256" key="9">
    <source>
        <dbReference type="SAM" id="Phobius"/>
    </source>
</evidence>
<evidence type="ECO:0000256" key="2">
    <source>
        <dbReference type="ARBA" id="ARBA00022475"/>
    </source>
</evidence>
<keyword evidence="7" id="KW-0675">Receptor</keyword>
<dbReference type="OrthoDB" id="8576531at2759"/>
<gene>
    <name evidence="12" type="primary">LOC113111145</name>
</gene>
<dbReference type="GO" id="GO:0006955">
    <property type="term" value="P:immune response"/>
    <property type="evidence" value="ECO:0007669"/>
    <property type="project" value="TreeGrafter"/>
</dbReference>
<dbReference type="KEGG" id="caua:113111145"/>
<evidence type="ECO:0000256" key="7">
    <source>
        <dbReference type="ARBA" id="ARBA00023170"/>
    </source>
</evidence>
<evidence type="ECO:0000313" key="11">
    <source>
        <dbReference type="Proteomes" id="UP000515129"/>
    </source>
</evidence>
<feature type="transmembrane region" description="Helical" evidence="9">
    <location>
        <begin position="106"/>
        <end position="128"/>
    </location>
</feature>
<comment type="subcellular location">
    <subcellularLocation>
        <location evidence="1">Cell membrane</location>
        <topology evidence="1">Multi-pass membrane protein</topology>
    </subcellularLocation>
</comment>
<dbReference type="GO" id="GO:0007204">
    <property type="term" value="P:positive regulation of cytosolic calcium ion concentration"/>
    <property type="evidence" value="ECO:0007669"/>
    <property type="project" value="TreeGrafter"/>
</dbReference>
<dbReference type="PANTHER" id="PTHR10489">
    <property type="entry name" value="CELL ADHESION MOLECULE"/>
    <property type="match status" value="1"/>
</dbReference>
<evidence type="ECO:0000256" key="3">
    <source>
        <dbReference type="ARBA" id="ARBA00022692"/>
    </source>
</evidence>
<dbReference type="AlphaFoldDB" id="A0A6P6QD44"/>
<evidence type="ECO:0000259" key="10">
    <source>
        <dbReference type="PROSITE" id="PS50262"/>
    </source>
</evidence>
<evidence type="ECO:0000313" key="12">
    <source>
        <dbReference type="RefSeq" id="XP_026131429.1"/>
    </source>
</evidence>
<keyword evidence="3 9" id="KW-0812">Transmembrane</keyword>
<dbReference type="GO" id="GO:0019722">
    <property type="term" value="P:calcium-mediated signaling"/>
    <property type="evidence" value="ECO:0007669"/>
    <property type="project" value="TreeGrafter"/>
</dbReference>
<dbReference type="PRINTS" id="PR00657">
    <property type="entry name" value="CCCHEMOKINER"/>
</dbReference>
<dbReference type="Gene3D" id="1.20.1070.10">
    <property type="entry name" value="Rhodopsin 7-helix transmembrane proteins"/>
    <property type="match status" value="1"/>
</dbReference>
<proteinExistence type="predicted"/>
<dbReference type="InterPro" id="IPR017452">
    <property type="entry name" value="GPCR_Rhodpsn_7TM"/>
</dbReference>
<keyword evidence="6 9" id="KW-0472">Membrane</keyword>
<feature type="transmembrane region" description="Helical" evidence="9">
    <location>
        <begin position="237"/>
        <end position="255"/>
    </location>
</feature>
<name>A0A6P6QD44_CARAU</name>
<dbReference type="InterPro" id="IPR000276">
    <property type="entry name" value="GPCR_Rhodpsn"/>
</dbReference>
<dbReference type="GO" id="GO:0016493">
    <property type="term" value="F:C-C chemokine receptor activity"/>
    <property type="evidence" value="ECO:0007669"/>
    <property type="project" value="TreeGrafter"/>
</dbReference>
<feature type="transmembrane region" description="Helical" evidence="9">
    <location>
        <begin position="149"/>
        <end position="170"/>
    </location>
</feature>
<dbReference type="GO" id="GO:0009897">
    <property type="term" value="C:external side of plasma membrane"/>
    <property type="evidence" value="ECO:0007669"/>
    <property type="project" value="TreeGrafter"/>
</dbReference>
<feature type="domain" description="G-protein coupled receptors family 1 profile" evidence="10">
    <location>
        <begin position="50"/>
        <end position="295"/>
    </location>
</feature>
<dbReference type="GO" id="GO:0060326">
    <property type="term" value="P:cell chemotaxis"/>
    <property type="evidence" value="ECO:0007669"/>
    <property type="project" value="TreeGrafter"/>
</dbReference>
<dbReference type="GO" id="GO:0019957">
    <property type="term" value="F:C-C chemokine binding"/>
    <property type="evidence" value="ECO:0007669"/>
    <property type="project" value="TreeGrafter"/>
</dbReference>
<feature type="transmembrane region" description="Helical" evidence="9">
    <location>
        <begin position="202"/>
        <end position="225"/>
    </location>
</feature>
<dbReference type="SUPFAM" id="SSF81321">
    <property type="entry name" value="Family A G protein-coupled receptor-like"/>
    <property type="match status" value="1"/>
</dbReference>
<feature type="transmembrane region" description="Helical" evidence="9">
    <location>
        <begin position="73"/>
        <end position="94"/>
    </location>
</feature>
<evidence type="ECO:0000256" key="5">
    <source>
        <dbReference type="ARBA" id="ARBA00023040"/>
    </source>
</evidence>
<reference evidence="12" key="1">
    <citation type="submission" date="2025-08" db="UniProtKB">
        <authorList>
            <consortium name="RefSeq"/>
        </authorList>
    </citation>
    <scope>IDENTIFICATION</scope>
    <source>
        <strain evidence="12">Wakin</strain>
        <tissue evidence="12">Muscle</tissue>
    </source>
</reference>
<dbReference type="InterPro" id="IPR050119">
    <property type="entry name" value="CCR1-9-like"/>
</dbReference>
<organism evidence="11 12">
    <name type="scientific">Carassius auratus</name>
    <name type="common">Goldfish</name>
    <dbReference type="NCBI Taxonomy" id="7957"/>
    <lineage>
        <taxon>Eukaryota</taxon>
        <taxon>Metazoa</taxon>
        <taxon>Chordata</taxon>
        <taxon>Craniata</taxon>
        <taxon>Vertebrata</taxon>
        <taxon>Euteleostomi</taxon>
        <taxon>Actinopterygii</taxon>
        <taxon>Neopterygii</taxon>
        <taxon>Teleostei</taxon>
        <taxon>Ostariophysi</taxon>
        <taxon>Cypriniformes</taxon>
        <taxon>Cyprinidae</taxon>
        <taxon>Cyprininae</taxon>
        <taxon>Carassius</taxon>
    </lineage>
</organism>
<dbReference type="PANTHER" id="PTHR10489:SF942">
    <property type="entry name" value="ATYPICAL CHEMOKINE RECEPTOR 2"/>
    <property type="match status" value="1"/>
</dbReference>
<keyword evidence="11" id="KW-1185">Reference proteome</keyword>
<keyword evidence="2" id="KW-1003">Cell membrane</keyword>
<evidence type="ECO:0000256" key="6">
    <source>
        <dbReference type="ARBA" id="ARBA00023136"/>
    </source>
</evidence>
<feature type="transmembrane region" description="Helical" evidence="9">
    <location>
        <begin position="275"/>
        <end position="298"/>
    </location>
</feature>
<protein>
    <submittedName>
        <fullName evidence="12">Atypical chemokine receptor 2-like</fullName>
    </submittedName>
</protein>
<evidence type="ECO:0000256" key="8">
    <source>
        <dbReference type="ARBA" id="ARBA00023224"/>
    </source>
</evidence>